<dbReference type="EMBL" id="JACSYB010000001">
    <property type="protein sequence ID" value="MCG8148593.1"/>
    <property type="molecule type" value="Genomic_DNA"/>
</dbReference>
<evidence type="ECO:0000256" key="2">
    <source>
        <dbReference type="ARBA" id="ARBA00022777"/>
    </source>
</evidence>
<dbReference type="RefSeq" id="WP_100274272.1">
    <property type="nucleotide sequence ID" value="NZ_JACSYB010000001.1"/>
</dbReference>
<reference evidence="4" key="1">
    <citation type="submission" date="2021-08" db="EMBL/GenBank/DDBJ databases">
        <title>Complete genome sequence of Moraxella sp strain PS-22.</title>
        <authorList>
            <person name="Das S.K."/>
        </authorList>
    </citation>
    <scope>NUCLEOTIDE SEQUENCE</scope>
    <source>
        <strain evidence="4">PS-22</strain>
    </source>
</reference>
<name>A0A9X2A5J7_9GAMM</name>
<dbReference type="InterPro" id="IPR012893">
    <property type="entry name" value="HipA-like_C"/>
</dbReference>
<evidence type="ECO:0000313" key="5">
    <source>
        <dbReference type="Proteomes" id="UP001139238"/>
    </source>
</evidence>
<keyword evidence="1" id="KW-0808">Transferase</keyword>
<sequence>MYSEDFAQILGKYTHDKYDGGNFQQIAKILYRYSQDGLANIKQLARRLLVNILLGNGDVC</sequence>
<proteinExistence type="predicted"/>
<accession>A0A9X2A5J7</accession>
<feature type="domain" description="HipA-like C-terminal" evidence="3">
    <location>
        <begin position="4"/>
        <end position="58"/>
    </location>
</feature>
<evidence type="ECO:0000259" key="3">
    <source>
        <dbReference type="Pfam" id="PF07804"/>
    </source>
</evidence>
<gene>
    <name evidence="4" type="ORF">H9W84_10725</name>
</gene>
<dbReference type="Proteomes" id="UP001139238">
    <property type="component" value="Unassembled WGS sequence"/>
</dbReference>
<dbReference type="GO" id="GO:0016301">
    <property type="term" value="F:kinase activity"/>
    <property type="evidence" value="ECO:0007669"/>
    <property type="project" value="UniProtKB-KW"/>
</dbReference>
<comment type="caution">
    <text evidence="4">The sequence shown here is derived from an EMBL/GenBank/DDBJ whole genome shotgun (WGS) entry which is preliminary data.</text>
</comment>
<evidence type="ECO:0000256" key="1">
    <source>
        <dbReference type="ARBA" id="ARBA00022679"/>
    </source>
</evidence>
<protein>
    <submittedName>
        <fullName evidence="4">HipA domain-containing protein</fullName>
    </submittedName>
</protein>
<evidence type="ECO:0000313" key="4">
    <source>
        <dbReference type="EMBL" id="MCG8148593.1"/>
    </source>
</evidence>
<organism evidence="4 5">
    <name type="scientific">Moraxella tetraodonis</name>
    <dbReference type="NCBI Taxonomy" id="2767221"/>
    <lineage>
        <taxon>Bacteria</taxon>
        <taxon>Pseudomonadati</taxon>
        <taxon>Pseudomonadota</taxon>
        <taxon>Gammaproteobacteria</taxon>
        <taxon>Moraxellales</taxon>
        <taxon>Moraxellaceae</taxon>
        <taxon>Moraxella</taxon>
    </lineage>
</organism>
<dbReference type="Pfam" id="PF07804">
    <property type="entry name" value="HipA_C"/>
    <property type="match status" value="1"/>
</dbReference>
<dbReference type="AlphaFoldDB" id="A0A9X2A5J7"/>
<keyword evidence="2" id="KW-0418">Kinase</keyword>
<keyword evidence="5" id="KW-1185">Reference proteome</keyword>